<comment type="caution">
    <text evidence="1">The sequence shown here is derived from an EMBL/GenBank/DDBJ whole genome shotgun (WGS) entry which is preliminary data.</text>
</comment>
<organism evidence="1 2">
    <name type="scientific">Chitinimonas viridis</name>
    <dbReference type="NCBI Taxonomy" id="664880"/>
    <lineage>
        <taxon>Bacteria</taxon>
        <taxon>Pseudomonadati</taxon>
        <taxon>Pseudomonadota</taxon>
        <taxon>Betaproteobacteria</taxon>
        <taxon>Neisseriales</taxon>
        <taxon>Chitinibacteraceae</taxon>
        <taxon>Chitinimonas</taxon>
    </lineage>
</organism>
<keyword evidence="2" id="KW-1185">Reference proteome</keyword>
<reference evidence="1" key="1">
    <citation type="journal article" date="2014" name="Int. J. Syst. Evol. Microbiol.">
        <title>Complete genome of a new Firmicutes species belonging to the dominant human colonic microbiota ('Ruminococcus bicirculans') reveals two chromosomes and a selective capacity to utilize plant glucans.</title>
        <authorList>
            <consortium name="NISC Comparative Sequencing Program"/>
            <person name="Wegmann U."/>
            <person name="Louis P."/>
            <person name="Goesmann A."/>
            <person name="Henrissat B."/>
            <person name="Duncan S.H."/>
            <person name="Flint H.J."/>
        </authorList>
    </citation>
    <scope>NUCLEOTIDE SEQUENCE</scope>
    <source>
        <strain evidence="1">CECT 7703</strain>
    </source>
</reference>
<dbReference type="RefSeq" id="WP_290333235.1">
    <property type="nucleotide sequence ID" value="NZ_JAUFPU010000018.1"/>
</dbReference>
<reference evidence="1" key="2">
    <citation type="submission" date="2023-06" db="EMBL/GenBank/DDBJ databases">
        <authorList>
            <person name="Lucena T."/>
            <person name="Sun Q."/>
        </authorList>
    </citation>
    <scope>NUCLEOTIDE SEQUENCE</scope>
    <source>
        <strain evidence="1">CECT 7703</strain>
    </source>
</reference>
<gene>
    <name evidence="1" type="ORF">QWZ03_13705</name>
</gene>
<evidence type="ECO:0000313" key="1">
    <source>
        <dbReference type="EMBL" id="MDN3577824.1"/>
    </source>
</evidence>
<accession>A0ABT8B6E7</accession>
<proteinExistence type="predicted"/>
<dbReference type="Proteomes" id="UP001180081">
    <property type="component" value="Unassembled WGS sequence"/>
</dbReference>
<evidence type="ECO:0000313" key="2">
    <source>
        <dbReference type="Proteomes" id="UP001180081"/>
    </source>
</evidence>
<dbReference type="EMBL" id="JAUFPU010000018">
    <property type="protein sequence ID" value="MDN3577824.1"/>
    <property type="molecule type" value="Genomic_DNA"/>
</dbReference>
<name>A0ABT8B6E7_9NEIS</name>
<sequence length="59" mass="6681">MIIGHYFSVDQIDDLDLDGNRLLILGDEYLFASPSLMHSFNQAEFSYLEFSEGLSSFAT</sequence>
<protein>
    <submittedName>
        <fullName evidence="1">Uncharacterized protein</fullName>
    </submittedName>
</protein>